<dbReference type="InterPro" id="IPR050279">
    <property type="entry name" value="Plant_def-hormone_signal"/>
</dbReference>
<proteinExistence type="inferred from homology"/>
<comment type="caution">
    <text evidence="4">The sequence shown here is derived from an EMBL/GenBank/DDBJ whole genome shotgun (WGS) entry which is preliminary data.</text>
</comment>
<dbReference type="InterPro" id="IPR023393">
    <property type="entry name" value="START-like_dom_sf"/>
</dbReference>
<dbReference type="GO" id="GO:0005737">
    <property type="term" value="C:cytoplasm"/>
    <property type="evidence" value="ECO:0007669"/>
    <property type="project" value="TreeGrafter"/>
</dbReference>
<gene>
    <name evidence="4" type="ORF">MKW94_014521</name>
</gene>
<keyword evidence="2" id="KW-0017">Alkaloid metabolism</keyword>
<sequence>MISYKLVADLEVAASADDVWGIIGSKDAPKFFMDALPGVFEKIEVLEGDGGVGTVLLIVYPEGSVPLTNEEKFVTMDDHRLLKEILQTKGGYLDMGVTYYMETFKVIKCGNSCIIQSIVEYKAPEEVAAKVSSLISVEGLLNMAKIVARHVLEAKASSIAAV</sequence>
<dbReference type="GO" id="GO:0006952">
    <property type="term" value="P:defense response"/>
    <property type="evidence" value="ECO:0007669"/>
    <property type="project" value="InterPro"/>
</dbReference>
<feature type="domain" description="Bet v I/Major latex protein" evidence="3">
    <location>
        <begin position="1"/>
        <end position="153"/>
    </location>
</feature>
<keyword evidence="5" id="KW-1185">Reference proteome</keyword>
<dbReference type="EMBL" id="JAJJMA010166181">
    <property type="protein sequence ID" value="MCL7036279.1"/>
    <property type="molecule type" value="Genomic_DNA"/>
</dbReference>
<dbReference type="GO" id="GO:0005634">
    <property type="term" value="C:nucleus"/>
    <property type="evidence" value="ECO:0007669"/>
    <property type="project" value="TreeGrafter"/>
</dbReference>
<dbReference type="Gene3D" id="3.30.530.20">
    <property type="match status" value="1"/>
</dbReference>
<accession>A0AA41SBA2</accession>
<evidence type="ECO:0000259" key="3">
    <source>
        <dbReference type="Pfam" id="PF00407"/>
    </source>
</evidence>
<reference evidence="4" key="1">
    <citation type="submission" date="2022-03" db="EMBL/GenBank/DDBJ databases">
        <title>A functionally conserved STORR gene fusion in Papaver species that diverged 16.8 million years ago.</title>
        <authorList>
            <person name="Catania T."/>
        </authorList>
    </citation>
    <scope>NUCLEOTIDE SEQUENCE</scope>
    <source>
        <strain evidence="4">S-191538</strain>
    </source>
</reference>
<evidence type="ECO:0000256" key="1">
    <source>
        <dbReference type="ARBA" id="ARBA00009744"/>
    </source>
</evidence>
<organism evidence="4 5">
    <name type="scientific">Papaver nudicaule</name>
    <name type="common">Iceland poppy</name>
    <dbReference type="NCBI Taxonomy" id="74823"/>
    <lineage>
        <taxon>Eukaryota</taxon>
        <taxon>Viridiplantae</taxon>
        <taxon>Streptophyta</taxon>
        <taxon>Embryophyta</taxon>
        <taxon>Tracheophyta</taxon>
        <taxon>Spermatophyta</taxon>
        <taxon>Magnoliopsida</taxon>
        <taxon>Ranunculales</taxon>
        <taxon>Papaveraceae</taxon>
        <taxon>Papaveroideae</taxon>
        <taxon>Papaver</taxon>
    </lineage>
</organism>
<evidence type="ECO:0000256" key="2">
    <source>
        <dbReference type="ARBA" id="ARBA00022589"/>
    </source>
</evidence>
<evidence type="ECO:0000313" key="4">
    <source>
        <dbReference type="EMBL" id="MCL7036279.1"/>
    </source>
</evidence>
<dbReference type="InterPro" id="IPR000916">
    <property type="entry name" value="Bet_v_I/MLP"/>
</dbReference>
<dbReference type="GO" id="GO:0038023">
    <property type="term" value="F:signaling receptor activity"/>
    <property type="evidence" value="ECO:0007669"/>
    <property type="project" value="TreeGrafter"/>
</dbReference>
<dbReference type="PANTHER" id="PTHR31213:SF19">
    <property type="entry name" value="BET V I_MAJOR LATEX PROTEIN DOMAIN-CONTAINING PROTEIN"/>
    <property type="match status" value="1"/>
</dbReference>
<dbReference type="CDD" id="cd07816">
    <property type="entry name" value="Bet_v1-like"/>
    <property type="match status" value="1"/>
</dbReference>
<name>A0AA41SBA2_PAPNU</name>
<dbReference type="PANTHER" id="PTHR31213">
    <property type="entry name" value="OS08G0374000 PROTEIN-RELATED"/>
    <property type="match status" value="1"/>
</dbReference>
<dbReference type="GO" id="GO:0009820">
    <property type="term" value="P:alkaloid metabolic process"/>
    <property type="evidence" value="ECO:0007669"/>
    <property type="project" value="UniProtKB-KW"/>
</dbReference>
<dbReference type="SUPFAM" id="SSF55961">
    <property type="entry name" value="Bet v1-like"/>
    <property type="match status" value="1"/>
</dbReference>
<comment type="similarity">
    <text evidence="1">Belongs to the BetVI family.</text>
</comment>
<dbReference type="GO" id="GO:0009738">
    <property type="term" value="P:abscisic acid-activated signaling pathway"/>
    <property type="evidence" value="ECO:0007669"/>
    <property type="project" value="TreeGrafter"/>
</dbReference>
<dbReference type="GO" id="GO:0010427">
    <property type="term" value="F:abscisic acid binding"/>
    <property type="evidence" value="ECO:0007669"/>
    <property type="project" value="TreeGrafter"/>
</dbReference>
<dbReference type="AlphaFoldDB" id="A0AA41SBA2"/>
<evidence type="ECO:0000313" key="5">
    <source>
        <dbReference type="Proteomes" id="UP001177140"/>
    </source>
</evidence>
<protein>
    <recommendedName>
        <fullName evidence="3">Bet v I/Major latex protein domain-containing protein</fullName>
    </recommendedName>
</protein>
<dbReference type="Pfam" id="PF00407">
    <property type="entry name" value="Bet_v_1"/>
    <property type="match status" value="1"/>
</dbReference>
<dbReference type="Proteomes" id="UP001177140">
    <property type="component" value="Unassembled WGS sequence"/>
</dbReference>
<dbReference type="GO" id="GO:0004864">
    <property type="term" value="F:protein phosphatase inhibitor activity"/>
    <property type="evidence" value="ECO:0007669"/>
    <property type="project" value="TreeGrafter"/>
</dbReference>